<sequence length="189" mass="22002">MSRISKEVVMLKLTLTIIPIHDNITKPDTTFLEKKYEKKRPPRYRRKPQKQQPQLVNSHHPHDTESSIREVTSLSSQPELTRQSLRDTSNTDINGRATVISTFNVENFTTNALYLSELLGNVDILAIQEHWLWSFEKSKLEKLETFAADRAFSTSLECTDEYDPISNRQRIRGWGGCDILWRSHLDQFV</sequence>
<feature type="compositionally biased region" description="Basic residues" evidence="1">
    <location>
        <begin position="37"/>
        <end position="49"/>
    </location>
</feature>
<feature type="compositionally biased region" description="Polar residues" evidence="1">
    <location>
        <begin position="69"/>
        <end position="89"/>
    </location>
</feature>
<accession>A0A6J8CIJ6</accession>
<evidence type="ECO:0000313" key="2">
    <source>
        <dbReference type="EMBL" id="CAC5394927.1"/>
    </source>
</evidence>
<proteinExistence type="predicted"/>
<dbReference type="Proteomes" id="UP000507470">
    <property type="component" value="Unassembled WGS sequence"/>
</dbReference>
<evidence type="ECO:0008006" key="4">
    <source>
        <dbReference type="Google" id="ProtNLM"/>
    </source>
</evidence>
<name>A0A6J8CIJ6_MYTCO</name>
<reference evidence="2 3" key="1">
    <citation type="submission" date="2020-06" db="EMBL/GenBank/DDBJ databases">
        <authorList>
            <person name="Li R."/>
            <person name="Bekaert M."/>
        </authorList>
    </citation>
    <scope>NUCLEOTIDE SEQUENCE [LARGE SCALE GENOMIC DNA]</scope>
    <source>
        <strain evidence="3">wild</strain>
    </source>
</reference>
<evidence type="ECO:0000313" key="3">
    <source>
        <dbReference type="Proteomes" id="UP000507470"/>
    </source>
</evidence>
<organism evidence="2 3">
    <name type="scientific">Mytilus coruscus</name>
    <name type="common">Sea mussel</name>
    <dbReference type="NCBI Taxonomy" id="42192"/>
    <lineage>
        <taxon>Eukaryota</taxon>
        <taxon>Metazoa</taxon>
        <taxon>Spiralia</taxon>
        <taxon>Lophotrochozoa</taxon>
        <taxon>Mollusca</taxon>
        <taxon>Bivalvia</taxon>
        <taxon>Autobranchia</taxon>
        <taxon>Pteriomorphia</taxon>
        <taxon>Mytilida</taxon>
        <taxon>Mytiloidea</taxon>
        <taxon>Mytilidae</taxon>
        <taxon>Mytilinae</taxon>
        <taxon>Mytilus</taxon>
    </lineage>
</organism>
<keyword evidence="3" id="KW-1185">Reference proteome</keyword>
<gene>
    <name evidence="2" type="ORF">MCOR_29644</name>
</gene>
<dbReference type="AlphaFoldDB" id="A0A6J8CIJ6"/>
<evidence type="ECO:0000256" key="1">
    <source>
        <dbReference type="SAM" id="MobiDB-lite"/>
    </source>
</evidence>
<protein>
    <recommendedName>
        <fullName evidence="4">Endonuclease/exonuclease/phosphatase domain-containing protein</fullName>
    </recommendedName>
</protein>
<dbReference type="EMBL" id="CACVKT020005411">
    <property type="protein sequence ID" value="CAC5394927.1"/>
    <property type="molecule type" value="Genomic_DNA"/>
</dbReference>
<feature type="region of interest" description="Disordered" evidence="1">
    <location>
        <begin position="31"/>
        <end position="89"/>
    </location>
</feature>